<dbReference type="Proteomes" id="UP000327013">
    <property type="component" value="Chromosome 4"/>
</dbReference>
<evidence type="ECO:0000256" key="2">
    <source>
        <dbReference type="ARBA" id="ARBA00006375"/>
    </source>
</evidence>
<evidence type="ECO:0000256" key="3">
    <source>
        <dbReference type="ARBA" id="ARBA00022448"/>
    </source>
</evidence>
<keyword evidence="5" id="KW-0677">Repeat</keyword>
<evidence type="ECO:0000256" key="9">
    <source>
        <dbReference type="PROSITE-ProRule" id="PRU00282"/>
    </source>
</evidence>
<gene>
    <name evidence="11" type="ORF">FH972_011253</name>
</gene>
<dbReference type="PROSITE" id="PS50920">
    <property type="entry name" value="SOLCAR"/>
    <property type="match status" value="1"/>
</dbReference>
<dbReference type="InterPro" id="IPR018108">
    <property type="entry name" value="MCP_transmembrane"/>
</dbReference>
<dbReference type="PANTHER" id="PTHR46650">
    <property type="entry name" value="PEROXISOMAL ADENINE NUCLEOTIDE TRANSPORTER 1"/>
    <property type="match status" value="1"/>
</dbReference>
<dbReference type="Pfam" id="PF00153">
    <property type="entry name" value="Mito_carr"/>
    <property type="match status" value="1"/>
</dbReference>
<reference evidence="11 12" key="1">
    <citation type="submission" date="2019-06" db="EMBL/GenBank/DDBJ databases">
        <title>A chromosomal-level reference genome of Carpinus fangiana (Coryloideae, Betulaceae).</title>
        <authorList>
            <person name="Yang X."/>
            <person name="Wang Z."/>
            <person name="Zhang L."/>
            <person name="Hao G."/>
            <person name="Liu J."/>
            <person name="Yang Y."/>
        </authorList>
    </citation>
    <scope>NUCLEOTIDE SEQUENCE [LARGE SCALE GENOMIC DNA]</scope>
    <source>
        <strain evidence="11">Cfa_2016G</strain>
        <tissue evidence="11">Leaf</tissue>
    </source>
</reference>
<dbReference type="GO" id="GO:0005347">
    <property type="term" value="F:ATP transmembrane transporter activity"/>
    <property type="evidence" value="ECO:0007669"/>
    <property type="project" value="InterPro"/>
</dbReference>
<evidence type="ECO:0000256" key="8">
    <source>
        <dbReference type="ARBA" id="ARBA00023140"/>
    </source>
</evidence>
<organism evidence="11 12">
    <name type="scientific">Carpinus fangiana</name>
    <dbReference type="NCBI Taxonomy" id="176857"/>
    <lineage>
        <taxon>Eukaryota</taxon>
        <taxon>Viridiplantae</taxon>
        <taxon>Streptophyta</taxon>
        <taxon>Embryophyta</taxon>
        <taxon>Tracheophyta</taxon>
        <taxon>Spermatophyta</taxon>
        <taxon>Magnoliopsida</taxon>
        <taxon>eudicotyledons</taxon>
        <taxon>Gunneridae</taxon>
        <taxon>Pentapetalae</taxon>
        <taxon>rosids</taxon>
        <taxon>fabids</taxon>
        <taxon>Fagales</taxon>
        <taxon>Betulaceae</taxon>
        <taxon>Carpinus</taxon>
    </lineage>
</organism>
<dbReference type="SUPFAM" id="SSF103506">
    <property type="entry name" value="Mitochondrial carrier"/>
    <property type="match status" value="1"/>
</dbReference>
<evidence type="ECO:0000256" key="1">
    <source>
        <dbReference type="ARBA" id="ARBA00004585"/>
    </source>
</evidence>
<dbReference type="InterPro" id="IPR045900">
    <property type="entry name" value="Peroxisomal_Ade_carrier"/>
</dbReference>
<name>A0A660KXS4_9ROSI</name>
<dbReference type="AlphaFoldDB" id="A0A660KXS4"/>
<dbReference type="GO" id="GO:0007031">
    <property type="term" value="P:peroxisome organization"/>
    <property type="evidence" value="ECO:0007669"/>
    <property type="project" value="TreeGrafter"/>
</dbReference>
<keyword evidence="8" id="KW-0576">Peroxisome</keyword>
<dbReference type="PANTHER" id="PTHR46650:SF4">
    <property type="entry name" value="PEROXISOMAL ADENINE NUCLEOTIDE CARRIER 1"/>
    <property type="match status" value="1"/>
</dbReference>
<dbReference type="GO" id="GO:0005778">
    <property type="term" value="C:peroxisomal membrane"/>
    <property type="evidence" value="ECO:0007669"/>
    <property type="project" value="UniProtKB-SubCell"/>
</dbReference>
<protein>
    <recommendedName>
        <fullName evidence="13">ADP/ATP translocase</fullName>
    </recommendedName>
</protein>
<dbReference type="EMBL" id="CM017324">
    <property type="protein sequence ID" value="KAE8038776.1"/>
    <property type="molecule type" value="Genomic_DNA"/>
</dbReference>
<keyword evidence="4 9" id="KW-0812">Transmembrane</keyword>
<feature type="repeat" description="Solcar" evidence="9">
    <location>
        <begin position="122"/>
        <end position="211"/>
    </location>
</feature>
<evidence type="ECO:0000256" key="7">
    <source>
        <dbReference type="ARBA" id="ARBA00023136"/>
    </source>
</evidence>
<evidence type="ECO:0000256" key="5">
    <source>
        <dbReference type="ARBA" id="ARBA00022737"/>
    </source>
</evidence>
<comment type="subcellular location">
    <subcellularLocation>
        <location evidence="1">Peroxisome membrane</location>
        <topology evidence="1">Multi-pass membrane protein</topology>
    </subcellularLocation>
</comment>
<keyword evidence="12" id="KW-1185">Reference proteome</keyword>
<dbReference type="GO" id="GO:0006635">
    <property type="term" value="P:fatty acid beta-oxidation"/>
    <property type="evidence" value="ECO:0007669"/>
    <property type="project" value="InterPro"/>
</dbReference>
<keyword evidence="6" id="KW-1133">Transmembrane helix</keyword>
<keyword evidence="7 9" id="KW-0472">Membrane</keyword>
<sequence>MGAALLHRAQPAPIKSRTYAFGADRLYDVSICEEEKDGRLKKIDGGGLVMTCSIEIQLWRPIASSESIIAASTPRRTVAVAHPVVFFLLSPSIANGFEAGFQFVDLSPARFGTSRGGKAFTIRIFPSSNEMAIGSLLSTTILYPLDTCKTRYQADVGANGQQKYKNLLDVLQEAISTRQVLSLYQGLGTKNLQSFIAQFVYFYGYSYFKRLYLERSGAKRIGTKANLVLAAAAGACTALVTQPSIQLPLGCRQVPLGNPKGSGRPLQRVLGVTHLMALAYLFCLPQTLQFSIRYLIS</sequence>
<accession>A0A660KXS4</accession>
<dbReference type="InterPro" id="IPR023395">
    <property type="entry name" value="MCP_dom_sf"/>
</dbReference>
<evidence type="ECO:0000256" key="10">
    <source>
        <dbReference type="RuleBase" id="RU000488"/>
    </source>
</evidence>
<evidence type="ECO:0000256" key="6">
    <source>
        <dbReference type="ARBA" id="ARBA00022989"/>
    </source>
</evidence>
<evidence type="ECO:0008006" key="13">
    <source>
        <dbReference type="Google" id="ProtNLM"/>
    </source>
</evidence>
<evidence type="ECO:0000313" key="11">
    <source>
        <dbReference type="EMBL" id="KAE8038776.1"/>
    </source>
</evidence>
<evidence type="ECO:0000256" key="4">
    <source>
        <dbReference type="ARBA" id="ARBA00022692"/>
    </source>
</evidence>
<keyword evidence="3 10" id="KW-0813">Transport</keyword>
<proteinExistence type="inferred from homology"/>
<evidence type="ECO:0000313" key="12">
    <source>
        <dbReference type="Proteomes" id="UP000327013"/>
    </source>
</evidence>
<dbReference type="Gene3D" id="1.50.40.10">
    <property type="entry name" value="Mitochondrial carrier domain"/>
    <property type="match status" value="1"/>
</dbReference>
<dbReference type="GO" id="GO:0015217">
    <property type="term" value="F:ADP transmembrane transporter activity"/>
    <property type="evidence" value="ECO:0007669"/>
    <property type="project" value="InterPro"/>
</dbReference>
<comment type="similarity">
    <text evidence="2 10">Belongs to the mitochondrial carrier (TC 2.A.29) family.</text>
</comment>
<dbReference type="OrthoDB" id="446044at2759"/>